<evidence type="ECO:0000256" key="2">
    <source>
        <dbReference type="SAM" id="MobiDB-lite"/>
    </source>
</evidence>
<dbReference type="AlphaFoldDB" id="A0A2M7R5S3"/>
<dbReference type="NCBIfam" id="TIGR01552">
    <property type="entry name" value="phd_fam"/>
    <property type="match status" value="1"/>
</dbReference>
<feature type="region of interest" description="Disordered" evidence="2">
    <location>
        <begin position="68"/>
        <end position="99"/>
    </location>
</feature>
<comment type="similarity">
    <text evidence="1">Belongs to the phD/YefM antitoxin family.</text>
</comment>
<proteinExistence type="inferred from homology"/>
<evidence type="ECO:0000313" key="3">
    <source>
        <dbReference type="EMBL" id="PIY88729.1"/>
    </source>
</evidence>
<reference evidence="4" key="1">
    <citation type="submission" date="2017-09" db="EMBL/GenBank/DDBJ databases">
        <title>Depth-based differentiation of microbial function through sediment-hosted aquifers and enrichment of novel symbionts in the deep terrestrial subsurface.</title>
        <authorList>
            <person name="Probst A.J."/>
            <person name="Ladd B."/>
            <person name="Jarett J.K."/>
            <person name="Geller-Mcgrath D.E."/>
            <person name="Sieber C.M.K."/>
            <person name="Emerson J.B."/>
            <person name="Anantharaman K."/>
            <person name="Thomas B.C."/>
            <person name="Malmstrom R."/>
            <person name="Stieglmeier M."/>
            <person name="Klingl A."/>
            <person name="Woyke T."/>
            <person name="Ryan C.M."/>
            <person name="Banfield J.F."/>
        </authorList>
    </citation>
    <scope>NUCLEOTIDE SEQUENCE [LARGE SCALE GENOMIC DNA]</scope>
</reference>
<comment type="caution">
    <text evidence="3">The sequence shown here is derived from an EMBL/GenBank/DDBJ whole genome shotgun (WGS) entry which is preliminary data.</text>
</comment>
<protein>
    <recommendedName>
        <fullName evidence="5">Antitoxin</fullName>
    </recommendedName>
</protein>
<accession>A0A2M7R5S3</accession>
<evidence type="ECO:0000256" key="1">
    <source>
        <dbReference type="ARBA" id="ARBA00009981"/>
    </source>
</evidence>
<dbReference type="InterPro" id="IPR036165">
    <property type="entry name" value="YefM-like_sf"/>
</dbReference>
<evidence type="ECO:0000313" key="4">
    <source>
        <dbReference type="Proteomes" id="UP000230767"/>
    </source>
</evidence>
<dbReference type="EMBL" id="PFLW01000072">
    <property type="protein sequence ID" value="PIY88729.1"/>
    <property type="molecule type" value="Genomic_DNA"/>
</dbReference>
<evidence type="ECO:0008006" key="5">
    <source>
        <dbReference type="Google" id="ProtNLM"/>
    </source>
</evidence>
<organism evidence="3 4">
    <name type="scientific">Candidatus Nealsonbacteria bacterium CG_4_10_14_0_8_um_filter_37_14</name>
    <dbReference type="NCBI Taxonomy" id="1974684"/>
    <lineage>
        <taxon>Bacteria</taxon>
        <taxon>Candidatus Nealsoniibacteriota</taxon>
    </lineage>
</organism>
<feature type="compositionally biased region" description="Basic and acidic residues" evidence="2">
    <location>
        <begin position="82"/>
        <end position="99"/>
    </location>
</feature>
<name>A0A2M7R5S3_9BACT</name>
<dbReference type="SUPFAM" id="SSF143120">
    <property type="entry name" value="YefM-like"/>
    <property type="match status" value="1"/>
</dbReference>
<gene>
    <name evidence="3" type="ORF">COY73_03015</name>
</gene>
<sequence>MDLNEIKQIIKNEGGKVIVVENGKPIMVIIDFEEYKTRRNNNFANLASFSPAKISENLGRHSELNLKREFPKEAASPSARAELPKELQEEELKIEDLPF</sequence>
<dbReference type="Proteomes" id="UP000230767">
    <property type="component" value="Unassembled WGS sequence"/>
</dbReference>